<dbReference type="Gene3D" id="1.10.357.10">
    <property type="entry name" value="Tetracycline Repressor, domain 2"/>
    <property type="match status" value="1"/>
</dbReference>
<dbReference type="GO" id="GO:0000976">
    <property type="term" value="F:transcription cis-regulatory region binding"/>
    <property type="evidence" value="ECO:0007669"/>
    <property type="project" value="TreeGrafter"/>
</dbReference>
<protein>
    <submittedName>
        <fullName evidence="4">TetR/AcrR family transcriptional regulator</fullName>
    </submittedName>
</protein>
<keyword evidence="1 2" id="KW-0238">DNA-binding</keyword>
<proteinExistence type="predicted"/>
<dbReference type="RefSeq" id="WP_210892227.1">
    <property type="nucleotide sequence ID" value="NZ_JAGPYQ010000002.1"/>
</dbReference>
<keyword evidence="5" id="KW-1185">Reference proteome</keyword>
<dbReference type="PRINTS" id="PR00455">
    <property type="entry name" value="HTHTETR"/>
</dbReference>
<dbReference type="Gene3D" id="1.10.10.60">
    <property type="entry name" value="Homeodomain-like"/>
    <property type="match status" value="1"/>
</dbReference>
<accession>A0A940Y7G2</accession>
<evidence type="ECO:0000259" key="3">
    <source>
        <dbReference type="PROSITE" id="PS50977"/>
    </source>
</evidence>
<evidence type="ECO:0000313" key="5">
    <source>
        <dbReference type="Proteomes" id="UP000677413"/>
    </source>
</evidence>
<dbReference type="PANTHER" id="PTHR30055:SF237">
    <property type="entry name" value="TRANSCRIPTIONAL REPRESSOR MCE3R"/>
    <property type="match status" value="1"/>
</dbReference>
<dbReference type="EMBL" id="JAGPYQ010000002">
    <property type="protein sequence ID" value="MBQ0854527.1"/>
    <property type="molecule type" value="Genomic_DNA"/>
</dbReference>
<dbReference type="SUPFAM" id="SSF48498">
    <property type="entry name" value="Tetracyclin repressor-like, C-terminal domain"/>
    <property type="match status" value="1"/>
</dbReference>
<comment type="caution">
    <text evidence="4">The sequence shown here is derived from an EMBL/GenBank/DDBJ whole genome shotgun (WGS) entry which is preliminary data.</text>
</comment>
<dbReference type="SUPFAM" id="SSF46689">
    <property type="entry name" value="Homeodomain-like"/>
    <property type="match status" value="1"/>
</dbReference>
<reference evidence="4 5" key="1">
    <citation type="submission" date="2021-04" db="EMBL/GenBank/DDBJ databases">
        <authorList>
            <person name="Tang X."/>
            <person name="Zhou X."/>
            <person name="Chen X."/>
            <person name="Cernava T."/>
            <person name="Zhang C."/>
        </authorList>
    </citation>
    <scope>NUCLEOTIDE SEQUENCE [LARGE SCALE GENOMIC DNA]</scope>
    <source>
        <strain evidence="4 5">BH-SS-21</strain>
    </source>
</reference>
<dbReference type="Pfam" id="PF00440">
    <property type="entry name" value="TetR_N"/>
    <property type="match status" value="1"/>
</dbReference>
<dbReference type="AlphaFoldDB" id="A0A940Y7G2"/>
<dbReference type="InterPro" id="IPR036271">
    <property type="entry name" value="Tet_transcr_reg_TetR-rel_C_sf"/>
</dbReference>
<dbReference type="PROSITE" id="PS50977">
    <property type="entry name" value="HTH_TETR_2"/>
    <property type="match status" value="1"/>
</dbReference>
<dbReference type="Proteomes" id="UP000677413">
    <property type="component" value="Unassembled WGS sequence"/>
</dbReference>
<dbReference type="GO" id="GO:0003700">
    <property type="term" value="F:DNA-binding transcription factor activity"/>
    <property type="evidence" value="ECO:0007669"/>
    <property type="project" value="TreeGrafter"/>
</dbReference>
<dbReference type="InterPro" id="IPR050109">
    <property type="entry name" value="HTH-type_TetR-like_transc_reg"/>
</dbReference>
<dbReference type="PANTHER" id="PTHR30055">
    <property type="entry name" value="HTH-TYPE TRANSCRIPTIONAL REGULATOR RUTR"/>
    <property type="match status" value="1"/>
</dbReference>
<gene>
    <name evidence="4" type="ORF">J8N05_40925</name>
</gene>
<dbReference type="InterPro" id="IPR001647">
    <property type="entry name" value="HTH_TetR"/>
</dbReference>
<name>A0A940Y7G2_9ACTN</name>
<evidence type="ECO:0000256" key="1">
    <source>
        <dbReference type="ARBA" id="ARBA00023125"/>
    </source>
</evidence>
<evidence type="ECO:0000256" key="2">
    <source>
        <dbReference type="PROSITE-ProRule" id="PRU00335"/>
    </source>
</evidence>
<dbReference type="InterPro" id="IPR009057">
    <property type="entry name" value="Homeodomain-like_sf"/>
</dbReference>
<evidence type="ECO:0000313" key="4">
    <source>
        <dbReference type="EMBL" id="MBQ0854527.1"/>
    </source>
</evidence>
<sequence length="184" mass="20692">MSRDRAILDAAAAAFYEKGFHGVGVDELGARAGLSGPSLYRHFSGKDEILATLLNEAMDELISATVPVHGDPARDLRRALEHHIDFAARHRHLVNIYQREVRSLVDPWKRSFNRRRGQYTARWEALFAQRFPDLGDADIASMTQACLGMVFSLSYWPARALDGVDINSLLFELLSRGFESFEPS</sequence>
<feature type="DNA-binding region" description="H-T-H motif" evidence="2">
    <location>
        <begin position="24"/>
        <end position="43"/>
    </location>
</feature>
<dbReference type="Pfam" id="PF17932">
    <property type="entry name" value="TetR_C_24"/>
    <property type="match status" value="1"/>
</dbReference>
<feature type="domain" description="HTH tetR-type" evidence="3">
    <location>
        <begin position="1"/>
        <end position="61"/>
    </location>
</feature>
<dbReference type="InterPro" id="IPR041490">
    <property type="entry name" value="KstR2_TetR_C"/>
</dbReference>
<organism evidence="4 5">
    <name type="scientific">Streptomyces liliiviolaceus</name>
    <dbReference type="NCBI Taxonomy" id="2823109"/>
    <lineage>
        <taxon>Bacteria</taxon>
        <taxon>Bacillati</taxon>
        <taxon>Actinomycetota</taxon>
        <taxon>Actinomycetes</taxon>
        <taxon>Kitasatosporales</taxon>
        <taxon>Streptomycetaceae</taxon>
        <taxon>Streptomyces</taxon>
    </lineage>
</organism>